<evidence type="ECO:0000256" key="16">
    <source>
        <dbReference type="HAMAP-Rule" id="MF_01274"/>
    </source>
</evidence>
<feature type="binding site" evidence="16">
    <location>
        <begin position="41"/>
        <end position="48"/>
    </location>
    <ligand>
        <name>ATP</name>
        <dbReference type="ChEBI" id="CHEBI:30616"/>
    </ligand>
</feature>
<dbReference type="Proteomes" id="UP000184532">
    <property type="component" value="Unassembled WGS sequence"/>
</dbReference>
<keyword evidence="12 16" id="KW-0630">Potassium</keyword>
<evidence type="ECO:0000256" key="14">
    <source>
        <dbReference type="ARBA" id="ARBA00038036"/>
    </source>
</evidence>
<accession>A0A1M5K4K7</accession>
<evidence type="ECO:0000256" key="1">
    <source>
        <dbReference type="ARBA" id="ARBA00001206"/>
    </source>
</evidence>
<evidence type="ECO:0000256" key="8">
    <source>
        <dbReference type="ARBA" id="ARBA00022679"/>
    </source>
</evidence>
<dbReference type="STRING" id="570519.SAMN04488116_1379"/>
<dbReference type="GO" id="GO:0046872">
    <property type="term" value="F:metal ion binding"/>
    <property type="evidence" value="ECO:0007669"/>
    <property type="project" value="UniProtKB-KW"/>
</dbReference>
<sequence length="277" mass="30961">MPFAKAGANIISKLGYTNKNQKKGKGFFPFFHLCIMNLVIDIGNTLVKYAVFENGSIVFDQSSESGLFLSKVKELFERFPKIDQALLSSVGKLEHKERDIVSLFCRVHVLSPESRVPFKNSYATPQTLGMDRVALATAAFYHNPRGNTLVIDAGTCITYDMVNNYGEYVGGAISPGIRMRYKAMNDQTAGLPLLEPSELLDFIGNSTETSMHSGVINGVSQEIDGVIDQYRSRFQHLTVILTGGDFHFFAKRLKNTIFANSKFLLEGLNYLLEYNKR</sequence>
<dbReference type="Pfam" id="PF03309">
    <property type="entry name" value="Pan_kinase"/>
    <property type="match status" value="1"/>
</dbReference>
<dbReference type="InterPro" id="IPR043129">
    <property type="entry name" value="ATPase_NBD"/>
</dbReference>
<dbReference type="GO" id="GO:0005737">
    <property type="term" value="C:cytoplasm"/>
    <property type="evidence" value="ECO:0007669"/>
    <property type="project" value="UniProtKB-SubCell"/>
</dbReference>
<comment type="subunit">
    <text evidence="5 16">Homodimer.</text>
</comment>
<evidence type="ECO:0000256" key="2">
    <source>
        <dbReference type="ARBA" id="ARBA00001958"/>
    </source>
</evidence>
<evidence type="ECO:0000313" key="18">
    <source>
        <dbReference type="Proteomes" id="UP000184532"/>
    </source>
</evidence>
<protein>
    <recommendedName>
        <fullName evidence="15 16">Type III pantothenate kinase</fullName>
        <ecNumber evidence="6 16">2.7.1.33</ecNumber>
    </recommendedName>
    <alternativeName>
        <fullName evidence="16">PanK-III</fullName>
    </alternativeName>
    <alternativeName>
        <fullName evidence="16">Pantothenic acid kinase</fullName>
    </alternativeName>
</protein>
<comment type="pathway">
    <text evidence="4 16">Cofactor biosynthesis; coenzyme A biosynthesis; CoA from (R)-pantothenate: step 1/5.</text>
</comment>
<gene>
    <name evidence="16" type="primary">coaX</name>
    <name evidence="17" type="ORF">SAMN04488116_1379</name>
</gene>
<comment type="subcellular location">
    <subcellularLocation>
        <location evidence="3 16">Cytoplasm</location>
    </subcellularLocation>
</comment>
<keyword evidence="16" id="KW-0479">Metal-binding</keyword>
<dbReference type="UniPathway" id="UPA00241">
    <property type="reaction ID" value="UER00352"/>
</dbReference>
<comment type="similarity">
    <text evidence="14 16">Belongs to the type III pantothenate kinase family.</text>
</comment>
<evidence type="ECO:0000256" key="13">
    <source>
        <dbReference type="ARBA" id="ARBA00022993"/>
    </source>
</evidence>
<dbReference type="NCBIfam" id="TIGR00671">
    <property type="entry name" value="baf"/>
    <property type="match status" value="1"/>
</dbReference>
<comment type="function">
    <text evidence="16">Catalyzes the phosphorylation of pantothenate (Pan), the first step in CoA biosynthesis.</text>
</comment>
<evidence type="ECO:0000256" key="5">
    <source>
        <dbReference type="ARBA" id="ARBA00011738"/>
    </source>
</evidence>
<feature type="binding site" evidence="16">
    <location>
        <position position="207"/>
    </location>
    <ligand>
        <name>substrate</name>
    </ligand>
</feature>
<dbReference type="CDD" id="cd24015">
    <property type="entry name" value="ASKHA_NBD_PanK-III"/>
    <property type="match status" value="1"/>
</dbReference>
<feature type="binding site" evidence="16">
    <location>
        <begin position="129"/>
        <end position="132"/>
    </location>
    <ligand>
        <name>substrate</name>
    </ligand>
</feature>
<dbReference type="SUPFAM" id="SSF53067">
    <property type="entry name" value="Actin-like ATPase domain"/>
    <property type="match status" value="2"/>
</dbReference>
<dbReference type="PANTHER" id="PTHR34265">
    <property type="entry name" value="TYPE III PANTOTHENATE KINASE"/>
    <property type="match status" value="1"/>
</dbReference>
<keyword evidence="18" id="KW-1185">Reference proteome</keyword>
<dbReference type="AlphaFoldDB" id="A0A1M5K4K7"/>
<keyword evidence="7 16" id="KW-0963">Cytoplasm</keyword>
<keyword evidence="10 16" id="KW-0418">Kinase</keyword>
<evidence type="ECO:0000256" key="10">
    <source>
        <dbReference type="ARBA" id="ARBA00022777"/>
    </source>
</evidence>
<evidence type="ECO:0000256" key="11">
    <source>
        <dbReference type="ARBA" id="ARBA00022840"/>
    </source>
</evidence>
<comment type="cofactor">
    <cofactor evidence="2">
        <name>K(+)</name>
        <dbReference type="ChEBI" id="CHEBI:29103"/>
    </cofactor>
</comment>
<dbReference type="InterPro" id="IPR004619">
    <property type="entry name" value="Type_III_PanK"/>
</dbReference>
<dbReference type="Gene3D" id="3.30.420.40">
    <property type="match status" value="2"/>
</dbReference>
<evidence type="ECO:0000256" key="12">
    <source>
        <dbReference type="ARBA" id="ARBA00022958"/>
    </source>
</evidence>
<feature type="active site" description="Proton acceptor" evidence="16">
    <location>
        <position position="131"/>
    </location>
</feature>
<keyword evidence="8 16" id="KW-0808">Transferase</keyword>
<comment type="catalytic activity">
    <reaction evidence="1 16">
        <text>(R)-pantothenate + ATP = (R)-4'-phosphopantothenate + ADP + H(+)</text>
        <dbReference type="Rhea" id="RHEA:16373"/>
        <dbReference type="ChEBI" id="CHEBI:10986"/>
        <dbReference type="ChEBI" id="CHEBI:15378"/>
        <dbReference type="ChEBI" id="CHEBI:29032"/>
        <dbReference type="ChEBI" id="CHEBI:30616"/>
        <dbReference type="ChEBI" id="CHEBI:456216"/>
        <dbReference type="EC" id="2.7.1.33"/>
    </reaction>
</comment>
<evidence type="ECO:0000256" key="15">
    <source>
        <dbReference type="ARBA" id="ARBA00040883"/>
    </source>
</evidence>
<dbReference type="NCBIfam" id="NF009853">
    <property type="entry name" value="PRK13320.1-5"/>
    <property type="match status" value="1"/>
</dbReference>
<dbReference type="GO" id="GO:0004594">
    <property type="term" value="F:pantothenate kinase activity"/>
    <property type="evidence" value="ECO:0007669"/>
    <property type="project" value="UniProtKB-UniRule"/>
</dbReference>
<keyword evidence="13 16" id="KW-0173">Coenzyme A biosynthesis</keyword>
<evidence type="ECO:0000256" key="9">
    <source>
        <dbReference type="ARBA" id="ARBA00022741"/>
    </source>
</evidence>
<keyword evidence="11 16" id="KW-0067">ATP-binding</keyword>
<evidence type="ECO:0000256" key="6">
    <source>
        <dbReference type="ARBA" id="ARBA00012102"/>
    </source>
</evidence>
<comment type="cofactor">
    <cofactor evidence="16">
        <name>NH4(+)</name>
        <dbReference type="ChEBI" id="CHEBI:28938"/>
    </cofactor>
    <cofactor evidence="16">
        <name>K(+)</name>
        <dbReference type="ChEBI" id="CHEBI:29103"/>
    </cofactor>
    <text evidence="16">A monovalent cation. Ammonium or potassium.</text>
</comment>
<proteinExistence type="inferred from homology"/>
<dbReference type="GO" id="GO:0015937">
    <property type="term" value="P:coenzyme A biosynthetic process"/>
    <property type="evidence" value="ECO:0007669"/>
    <property type="project" value="UniProtKB-UniRule"/>
</dbReference>
<dbReference type="PANTHER" id="PTHR34265:SF1">
    <property type="entry name" value="TYPE III PANTOTHENATE KINASE"/>
    <property type="match status" value="1"/>
</dbReference>
<evidence type="ECO:0000256" key="4">
    <source>
        <dbReference type="ARBA" id="ARBA00005225"/>
    </source>
</evidence>
<feature type="binding site" evidence="16">
    <location>
        <position position="122"/>
    </location>
    <ligand>
        <name>substrate</name>
    </ligand>
</feature>
<dbReference type="EMBL" id="FQWL01000002">
    <property type="protein sequence ID" value="SHG47705.1"/>
    <property type="molecule type" value="Genomic_DNA"/>
</dbReference>
<evidence type="ECO:0000256" key="7">
    <source>
        <dbReference type="ARBA" id="ARBA00022490"/>
    </source>
</evidence>
<reference evidence="18" key="1">
    <citation type="submission" date="2016-11" db="EMBL/GenBank/DDBJ databases">
        <authorList>
            <person name="Varghese N."/>
            <person name="Submissions S."/>
        </authorList>
    </citation>
    <scope>NUCLEOTIDE SEQUENCE [LARGE SCALE GENOMIC DNA]</scope>
    <source>
        <strain evidence="18">DSM 22638</strain>
    </source>
</reference>
<name>A0A1M5K4K7_9FLAO</name>
<keyword evidence="9 16" id="KW-0547">Nucleotide-binding</keyword>
<evidence type="ECO:0000313" key="17">
    <source>
        <dbReference type="EMBL" id="SHG47705.1"/>
    </source>
</evidence>
<evidence type="ECO:0000256" key="3">
    <source>
        <dbReference type="ARBA" id="ARBA00004496"/>
    </source>
</evidence>
<organism evidence="17 18">
    <name type="scientific">Flagellimonas flava</name>
    <dbReference type="NCBI Taxonomy" id="570519"/>
    <lineage>
        <taxon>Bacteria</taxon>
        <taxon>Pseudomonadati</taxon>
        <taxon>Bacteroidota</taxon>
        <taxon>Flavobacteriia</taxon>
        <taxon>Flavobacteriales</taxon>
        <taxon>Flavobacteriaceae</taxon>
        <taxon>Flagellimonas</taxon>
    </lineage>
</organism>
<dbReference type="GO" id="GO:0005524">
    <property type="term" value="F:ATP binding"/>
    <property type="evidence" value="ECO:0007669"/>
    <property type="project" value="UniProtKB-UniRule"/>
</dbReference>
<feature type="binding site" evidence="16">
    <location>
        <position position="155"/>
    </location>
    <ligand>
        <name>ATP</name>
        <dbReference type="ChEBI" id="CHEBI:30616"/>
    </ligand>
</feature>
<feature type="binding site" evidence="16">
    <location>
        <position position="152"/>
    </location>
    <ligand>
        <name>K(+)</name>
        <dbReference type="ChEBI" id="CHEBI:29103"/>
    </ligand>
</feature>
<dbReference type="EC" id="2.7.1.33" evidence="6 16"/>
<dbReference type="HAMAP" id="MF_01274">
    <property type="entry name" value="Pantothen_kinase_3"/>
    <property type="match status" value="1"/>
</dbReference>